<feature type="repeat" description="ANK" evidence="3">
    <location>
        <begin position="131"/>
        <end position="163"/>
    </location>
</feature>
<evidence type="ECO:0000256" key="1">
    <source>
        <dbReference type="ARBA" id="ARBA00022737"/>
    </source>
</evidence>
<feature type="repeat" description="ANK" evidence="3">
    <location>
        <begin position="98"/>
        <end position="130"/>
    </location>
</feature>
<dbReference type="Proteomes" id="UP001201163">
    <property type="component" value="Unassembled WGS sequence"/>
</dbReference>
<dbReference type="Pfam" id="PF00023">
    <property type="entry name" value="Ank"/>
    <property type="match status" value="2"/>
</dbReference>
<dbReference type="PANTHER" id="PTHR24193:SF121">
    <property type="entry name" value="ADA2A-CONTAINING COMPLEX COMPONENT 3, ISOFORM D"/>
    <property type="match status" value="1"/>
</dbReference>
<dbReference type="InterPro" id="IPR050663">
    <property type="entry name" value="Ankyrin-SOCS_Box"/>
</dbReference>
<keyword evidence="6" id="KW-1185">Reference proteome</keyword>
<dbReference type="Pfam" id="PF13637">
    <property type="entry name" value="Ank_4"/>
    <property type="match status" value="1"/>
</dbReference>
<dbReference type="InterPro" id="IPR036770">
    <property type="entry name" value="Ankyrin_rpt-contain_sf"/>
</dbReference>
<feature type="non-terminal residue" evidence="5">
    <location>
        <position position="270"/>
    </location>
</feature>
<evidence type="ECO:0000256" key="2">
    <source>
        <dbReference type="ARBA" id="ARBA00023043"/>
    </source>
</evidence>
<reference evidence="5" key="1">
    <citation type="submission" date="2022-01" db="EMBL/GenBank/DDBJ databases">
        <title>Comparative genomics reveals a dynamic genome evolution in the ectomycorrhizal milk-cap (Lactarius) mushrooms.</title>
        <authorList>
            <consortium name="DOE Joint Genome Institute"/>
            <person name="Lebreton A."/>
            <person name="Tang N."/>
            <person name="Kuo A."/>
            <person name="LaButti K."/>
            <person name="Drula E."/>
            <person name="Barry K."/>
            <person name="Clum A."/>
            <person name="Lipzen A."/>
            <person name="Mousain D."/>
            <person name="Ng V."/>
            <person name="Wang R."/>
            <person name="Wang X."/>
            <person name="Dai Y."/>
            <person name="Henrissat B."/>
            <person name="Grigoriev I.V."/>
            <person name="Guerin-Laguette A."/>
            <person name="Yu F."/>
            <person name="Martin F.M."/>
        </authorList>
    </citation>
    <scope>NUCLEOTIDE SEQUENCE</scope>
    <source>
        <strain evidence="5">QP</strain>
    </source>
</reference>
<dbReference type="SMART" id="SM00248">
    <property type="entry name" value="ANK"/>
    <property type="match status" value="6"/>
</dbReference>
<dbReference type="EMBL" id="JAKELL010000058">
    <property type="protein sequence ID" value="KAH8986029.1"/>
    <property type="molecule type" value="Genomic_DNA"/>
</dbReference>
<dbReference type="PRINTS" id="PR01415">
    <property type="entry name" value="ANKYRIN"/>
</dbReference>
<dbReference type="PROSITE" id="PS50088">
    <property type="entry name" value="ANK_REPEAT"/>
    <property type="match status" value="5"/>
</dbReference>
<dbReference type="SUPFAM" id="SSF48403">
    <property type="entry name" value="Ankyrin repeat"/>
    <property type="match status" value="1"/>
</dbReference>
<keyword evidence="1" id="KW-0677">Repeat</keyword>
<sequence length="270" mass="29736">DQAHSTPLHLASSKGNAETVELLLKHGADVHAQDQDHSTPLHLAPSQDRSRSMGFDPESSKGSAKMCGYYSSTGRMPTHWMRSTRCLCIWHLHAQDRNHWTPLHLASLTWNTETMRLLMEHEADVNARCLAHLTPLHLASYRGNSETVELLLQHGADVHARDRDQSTPLHVASCCGNLDPVQRLIQHGADVNAHNYSHSTPLHLALKVDISNQVPGANVKANVQVVSLLLEHGANVDVEDDEGRTPLQIASSMGQCEITQIFSDCCAIVE</sequence>
<protein>
    <submittedName>
        <fullName evidence="5">Ankyrin repeat-containing domain protein</fullName>
    </submittedName>
</protein>
<dbReference type="Pfam" id="PF12796">
    <property type="entry name" value="Ank_2"/>
    <property type="match status" value="1"/>
</dbReference>
<proteinExistence type="predicted"/>
<evidence type="ECO:0000256" key="3">
    <source>
        <dbReference type="PROSITE-ProRule" id="PRU00023"/>
    </source>
</evidence>
<dbReference type="PANTHER" id="PTHR24193">
    <property type="entry name" value="ANKYRIN REPEAT PROTEIN"/>
    <property type="match status" value="1"/>
</dbReference>
<feature type="repeat" description="ANK" evidence="3">
    <location>
        <begin position="3"/>
        <end position="35"/>
    </location>
</feature>
<dbReference type="PROSITE" id="PS50297">
    <property type="entry name" value="ANK_REP_REGION"/>
    <property type="match status" value="4"/>
</dbReference>
<feature type="region of interest" description="Disordered" evidence="4">
    <location>
        <begin position="31"/>
        <end position="64"/>
    </location>
</feature>
<evidence type="ECO:0000313" key="6">
    <source>
        <dbReference type="Proteomes" id="UP001201163"/>
    </source>
</evidence>
<evidence type="ECO:0000313" key="5">
    <source>
        <dbReference type="EMBL" id="KAH8986029.1"/>
    </source>
</evidence>
<dbReference type="GO" id="GO:0005634">
    <property type="term" value="C:nucleus"/>
    <property type="evidence" value="ECO:0007669"/>
    <property type="project" value="TreeGrafter"/>
</dbReference>
<organism evidence="5 6">
    <name type="scientific">Lactarius akahatsu</name>
    <dbReference type="NCBI Taxonomy" id="416441"/>
    <lineage>
        <taxon>Eukaryota</taxon>
        <taxon>Fungi</taxon>
        <taxon>Dikarya</taxon>
        <taxon>Basidiomycota</taxon>
        <taxon>Agaricomycotina</taxon>
        <taxon>Agaricomycetes</taxon>
        <taxon>Russulales</taxon>
        <taxon>Russulaceae</taxon>
        <taxon>Lactarius</taxon>
    </lineage>
</organism>
<dbReference type="InterPro" id="IPR002110">
    <property type="entry name" value="Ankyrin_rpt"/>
</dbReference>
<feature type="repeat" description="ANK" evidence="3">
    <location>
        <begin position="164"/>
        <end position="196"/>
    </location>
</feature>
<dbReference type="GO" id="GO:0045944">
    <property type="term" value="P:positive regulation of transcription by RNA polymerase II"/>
    <property type="evidence" value="ECO:0007669"/>
    <property type="project" value="TreeGrafter"/>
</dbReference>
<evidence type="ECO:0000256" key="4">
    <source>
        <dbReference type="SAM" id="MobiDB-lite"/>
    </source>
</evidence>
<accession>A0AAD4QB39</accession>
<comment type="caution">
    <text evidence="5">The sequence shown here is derived from an EMBL/GenBank/DDBJ whole genome shotgun (WGS) entry which is preliminary data.</text>
</comment>
<keyword evidence="2 3" id="KW-0040">ANK repeat</keyword>
<dbReference type="GO" id="GO:0000976">
    <property type="term" value="F:transcription cis-regulatory region binding"/>
    <property type="evidence" value="ECO:0007669"/>
    <property type="project" value="TreeGrafter"/>
</dbReference>
<gene>
    <name evidence="5" type="ORF">EDB92DRAFT_1881262</name>
</gene>
<dbReference type="Gene3D" id="1.25.40.20">
    <property type="entry name" value="Ankyrin repeat-containing domain"/>
    <property type="match status" value="4"/>
</dbReference>
<dbReference type="AlphaFoldDB" id="A0AAD4QB39"/>
<feature type="repeat" description="ANK" evidence="3">
    <location>
        <begin position="197"/>
        <end position="241"/>
    </location>
</feature>
<name>A0AAD4QB39_9AGAM</name>